<evidence type="ECO:0000256" key="1">
    <source>
        <dbReference type="SAM" id="MobiDB-lite"/>
    </source>
</evidence>
<dbReference type="EMBL" id="SMRT01000003">
    <property type="protein sequence ID" value="TDF98824.1"/>
    <property type="molecule type" value="Genomic_DNA"/>
</dbReference>
<feature type="region of interest" description="Disordered" evidence="1">
    <location>
        <begin position="28"/>
        <end position="54"/>
    </location>
</feature>
<dbReference type="Gene3D" id="3.40.190.10">
    <property type="entry name" value="Periplasmic binding protein-like II"/>
    <property type="match status" value="1"/>
</dbReference>
<reference evidence="2 3" key="1">
    <citation type="submission" date="2019-03" db="EMBL/GenBank/DDBJ databases">
        <title>This is whole genome sequence of Paenibacillus sp MS74 strain.</title>
        <authorList>
            <person name="Trinh H.N."/>
        </authorList>
    </citation>
    <scope>NUCLEOTIDE SEQUENCE [LARGE SCALE GENOMIC DNA]</scope>
    <source>
        <strain evidence="2 3">MS74</strain>
    </source>
</reference>
<proteinExistence type="predicted"/>
<dbReference type="Pfam" id="PF01547">
    <property type="entry name" value="SBP_bac_1"/>
    <property type="match status" value="1"/>
</dbReference>
<evidence type="ECO:0000313" key="3">
    <source>
        <dbReference type="Proteomes" id="UP000295636"/>
    </source>
</evidence>
<dbReference type="OrthoDB" id="9782846at2"/>
<dbReference type="RefSeq" id="WP_133227251.1">
    <property type="nucleotide sequence ID" value="NZ_SMRT01000003.1"/>
</dbReference>
<name>A0A4V2ZTX6_9BACL</name>
<dbReference type="InterPro" id="IPR050490">
    <property type="entry name" value="Bact_solute-bd_prot1"/>
</dbReference>
<dbReference type="Proteomes" id="UP000295636">
    <property type="component" value="Unassembled WGS sequence"/>
</dbReference>
<dbReference type="AlphaFoldDB" id="A0A4V2ZTX6"/>
<dbReference type="PANTHER" id="PTHR43649">
    <property type="entry name" value="ARABINOSE-BINDING PROTEIN-RELATED"/>
    <property type="match status" value="1"/>
</dbReference>
<dbReference type="InterPro" id="IPR006059">
    <property type="entry name" value="SBP"/>
</dbReference>
<sequence>MKGQWRLSRNGVVAILITLSVVSGCSSGGGGTGDAGGTPTAAKPSSETKGETKGPVTLTVWAGSWWQDIVPKVVEAYEKEHPNVKLKMELLPINGYLDKATAAALGGNPPDLLELDSTMISSMAGKGLIDTWDEYIQGLDVKDFAPGMWNASKFKGKLYALPHRGGSQVYYYNKTMFDEAGVPYPTENWTHQDMLEIAKKITVPGKKYGIGLAASNSDQANVFTSFAPMVWAFGGDFLNADSTEAIINRPEAVKGIQFWAELYTKYKVAPEGTINYSLTKDVLPMFINNQVAMMPGTSNTFDELKKHPELKWGMQLGPDKFGRGGGWAFSVPKDAKQKQEARDFVLWFVKPENLGKLANREPSRASATNVPPWNSEEFKIIFKAAPFQKMLPSVGSWTEMQTVIITELQKVLQGNKTPQQAADDMAKQMNALLKK</sequence>
<evidence type="ECO:0000313" key="2">
    <source>
        <dbReference type="EMBL" id="TDF98824.1"/>
    </source>
</evidence>
<accession>A0A4V2ZTX6</accession>
<dbReference type="PROSITE" id="PS51257">
    <property type="entry name" value="PROKAR_LIPOPROTEIN"/>
    <property type="match status" value="1"/>
</dbReference>
<comment type="caution">
    <text evidence="2">The sequence shown here is derived from an EMBL/GenBank/DDBJ whole genome shotgun (WGS) entry which is preliminary data.</text>
</comment>
<dbReference type="SUPFAM" id="SSF53850">
    <property type="entry name" value="Periplasmic binding protein-like II"/>
    <property type="match status" value="1"/>
</dbReference>
<keyword evidence="3" id="KW-1185">Reference proteome</keyword>
<gene>
    <name evidence="2" type="ORF">E1757_09915</name>
</gene>
<protein>
    <submittedName>
        <fullName evidence="2">Sugar ABC transporter substrate-binding protein</fullName>
    </submittedName>
</protein>
<dbReference type="PANTHER" id="PTHR43649:SF12">
    <property type="entry name" value="DIACETYLCHITOBIOSE BINDING PROTEIN DASA"/>
    <property type="match status" value="1"/>
</dbReference>
<dbReference type="CDD" id="cd13585">
    <property type="entry name" value="PBP2_TMBP_like"/>
    <property type="match status" value="1"/>
</dbReference>
<organism evidence="2 3">
    <name type="scientific">Paenibacillus piri</name>
    <dbReference type="NCBI Taxonomy" id="2547395"/>
    <lineage>
        <taxon>Bacteria</taxon>
        <taxon>Bacillati</taxon>
        <taxon>Bacillota</taxon>
        <taxon>Bacilli</taxon>
        <taxon>Bacillales</taxon>
        <taxon>Paenibacillaceae</taxon>
        <taxon>Paenibacillus</taxon>
    </lineage>
</organism>